<dbReference type="GO" id="GO:0009311">
    <property type="term" value="P:oligosaccharide metabolic process"/>
    <property type="evidence" value="ECO:0007669"/>
    <property type="project" value="InterPro"/>
</dbReference>
<dbReference type="EMBL" id="BLLF01003461">
    <property type="protein sequence ID" value="GFH27404.1"/>
    <property type="molecule type" value="Genomic_DNA"/>
</dbReference>
<evidence type="ECO:0000256" key="6">
    <source>
        <dbReference type="ARBA" id="ARBA00022968"/>
    </source>
</evidence>
<keyword evidence="10" id="KW-0326">Glycosidase</keyword>
<reference evidence="13 14" key="1">
    <citation type="submission" date="2020-02" db="EMBL/GenBank/DDBJ databases">
        <title>Draft genome sequence of Haematococcus lacustris strain NIES-144.</title>
        <authorList>
            <person name="Morimoto D."/>
            <person name="Nakagawa S."/>
            <person name="Yoshida T."/>
            <person name="Sawayama S."/>
        </authorList>
    </citation>
    <scope>NUCLEOTIDE SEQUENCE [LARGE SCALE GENOMIC DNA]</scope>
    <source>
        <strain evidence="13 14">NIES-144</strain>
    </source>
</reference>
<evidence type="ECO:0000259" key="12">
    <source>
        <dbReference type="Pfam" id="PF03200"/>
    </source>
</evidence>
<dbReference type="InterPro" id="IPR012341">
    <property type="entry name" value="6hp_glycosidase-like_sf"/>
</dbReference>
<evidence type="ECO:0000256" key="11">
    <source>
        <dbReference type="ARBA" id="ARBA00038888"/>
    </source>
</evidence>
<keyword evidence="6" id="KW-0735">Signal-anchor</keyword>
<keyword evidence="5" id="KW-0256">Endoplasmic reticulum</keyword>
<accession>A0A6A0A479</accession>
<feature type="domain" description="Glycosyl hydrolase family 63 C-terminal" evidence="12">
    <location>
        <begin position="6"/>
        <end position="89"/>
    </location>
</feature>
<dbReference type="Pfam" id="PF03200">
    <property type="entry name" value="Glyco_hydro_63"/>
    <property type="match status" value="1"/>
</dbReference>
<proteinExistence type="inferred from homology"/>
<gene>
    <name evidence="13" type="ORF">HaLaN_25718</name>
</gene>
<evidence type="ECO:0000256" key="10">
    <source>
        <dbReference type="ARBA" id="ARBA00023295"/>
    </source>
</evidence>
<keyword evidence="8" id="KW-0472">Membrane</keyword>
<sequence length="92" mass="10661">MPRKKREKVWVNINFLALSALKYYATTPGPYQQQATQIHLALNNNLLQTLVSQYYDRGYLFEQYDDRDGRGVSSHPFTGWTALLTLIAADMY</sequence>
<evidence type="ECO:0000256" key="4">
    <source>
        <dbReference type="ARBA" id="ARBA00022801"/>
    </source>
</evidence>
<evidence type="ECO:0000256" key="5">
    <source>
        <dbReference type="ARBA" id="ARBA00022824"/>
    </source>
</evidence>
<dbReference type="Gene3D" id="1.50.10.10">
    <property type="match status" value="1"/>
</dbReference>
<evidence type="ECO:0000256" key="8">
    <source>
        <dbReference type="ARBA" id="ARBA00023136"/>
    </source>
</evidence>
<keyword evidence="14" id="KW-1185">Reference proteome</keyword>
<organism evidence="13 14">
    <name type="scientific">Haematococcus lacustris</name>
    <name type="common">Green alga</name>
    <name type="synonym">Haematococcus pluvialis</name>
    <dbReference type="NCBI Taxonomy" id="44745"/>
    <lineage>
        <taxon>Eukaryota</taxon>
        <taxon>Viridiplantae</taxon>
        <taxon>Chlorophyta</taxon>
        <taxon>core chlorophytes</taxon>
        <taxon>Chlorophyceae</taxon>
        <taxon>CS clade</taxon>
        <taxon>Chlamydomonadales</taxon>
        <taxon>Haematococcaceae</taxon>
        <taxon>Haematococcus</taxon>
    </lineage>
</organism>
<protein>
    <recommendedName>
        <fullName evidence="11">mannosyl-oligosaccharide glucosidase</fullName>
        <ecNumber evidence="11">3.2.1.106</ecNumber>
    </recommendedName>
</protein>
<evidence type="ECO:0000256" key="7">
    <source>
        <dbReference type="ARBA" id="ARBA00022989"/>
    </source>
</evidence>
<dbReference type="InterPro" id="IPR031335">
    <property type="entry name" value="Glyco_hydro_63_C"/>
</dbReference>
<evidence type="ECO:0000256" key="3">
    <source>
        <dbReference type="ARBA" id="ARBA00022692"/>
    </source>
</evidence>
<dbReference type="InterPro" id="IPR004888">
    <property type="entry name" value="Glycoside_hydrolase_63"/>
</dbReference>
<comment type="similarity">
    <text evidence="2">Belongs to the glycosyl hydrolase 63 family.</text>
</comment>
<dbReference type="AlphaFoldDB" id="A0A6A0A479"/>
<dbReference type="PANTHER" id="PTHR10412">
    <property type="entry name" value="MANNOSYL-OLIGOSACCHARIDE GLUCOSIDASE"/>
    <property type="match status" value="1"/>
</dbReference>
<keyword evidence="4" id="KW-0378">Hydrolase</keyword>
<dbReference type="EC" id="3.2.1.106" evidence="11"/>
<dbReference type="SUPFAM" id="SSF48208">
    <property type="entry name" value="Six-hairpin glycosidases"/>
    <property type="match status" value="1"/>
</dbReference>
<evidence type="ECO:0000313" key="13">
    <source>
        <dbReference type="EMBL" id="GFH27404.1"/>
    </source>
</evidence>
<evidence type="ECO:0000313" key="14">
    <source>
        <dbReference type="Proteomes" id="UP000485058"/>
    </source>
</evidence>
<dbReference type="PANTHER" id="PTHR10412:SF11">
    <property type="entry name" value="MANNOSYL-OLIGOSACCHARIDE GLUCOSIDASE"/>
    <property type="match status" value="1"/>
</dbReference>
<keyword evidence="9" id="KW-0325">Glycoprotein</keyword>
<dbReference type="InterPro" id="IPR008928">
    <property type="entry name" value="6-hairpin_glycosidase_sf"/>
</dbReference>
<evidence type="ECO:0000256" key="1">
    <source>
        <dbReference type="ARBA" id="ARBA00004648"/>
    </source>
</evidence>
<name>A0A6A0A479_HAELA</name>
<keyword evidence="7" id="KW-1133">Transmembrane helix</keyword>
<keyword evidence="3" id="KW-0812">Transmembrane</keyword>
<dbReference type="GO" id="GO:0006487">
    <property type="term" value="P:protein N-linked glycosylation"/>
    <property type="evidence" value="ECO:0007669"/>
    <property type="project" value="TreeGrafter"/>
</dbReference>
<comment type="caution">
    <text evidence="13">The sequence shown here is derived from an EMBL/GenBank/DDBJ whole genome shotgun (WGS) entry which is preliminary data.</text>
</comment>
<dbReference type="GO" id="GO:0005789">
    <property type="term" value="C:endoplasmic reticulum membrane"/>
    <property type="evidence" value="ECO:0007669"/>
    <property type="project" value="UniProtKB-SubCell"/>
</dbReference>
<dbReference type="Proteomes" id="UP000485058">
    <property type="component" value="Unassembled WGS sequence"/>
</dbReference>
<dbReference type="GO" id="GO:0004573">
    <property type="term" value="F:Glc3Man9GlcNAc2 oligosaccharide glucosidase activity"/>
    <property type="evidence" value="ECO:0007669"/>
    <property type="project" value="UniProtKB-EC"/>
</dbReference>
<evidence type="ECO:0000256" key="2">
    <source>
        <dbReference type="ARBA" id="ARBA00010833"/>
    </source>
</evidence>
<comment type="subcellular location">
    <subcellularLocation>
        <location evidence="1">Endoplasmic reticulum membrane</location>
        <topology evidence="1">Single-pass type II membrane protein</topology>
    </subcellularLocation>
</comment>
<evidence type="ECO:0000256" key="9">
    <source>
        <dbReference type="ARBA" id="ARBA00023180"/>
    </source>
</evidence>